<feature type="region of interest" description="Disordered" evidence="1">
    <location>
        <begin position="1"/>
        <end position="82"/>
    </location>
</feature>
<dbReference type="PANTHER" id="PTHR34117:SF1">
    <property type="entry name" value="STYLE CELL-CYCLE INHIBITOR 1"/>
    <property type="match status" value="1"/>
</dbReference>
<dbReference type="OrthoDB" id="2139939at2759"/>
<feature type="compositionally biased region" description="Basic and acidic residues" evidence="1">
    <location>
        <begin position="36"/>
        <end position="46"/>
    </location>
</feature>
<protein>
    <recommendedName>
        <fullName evidence="4">RNA helicase HEL117</fullName>
    </recommendedName>
</protein>
<accession>A0A9W9F5Q1</accession>
<feature type="compositionally biased region" description="Basic residues" evidence="1">
    <location>
        <begin position="47"/>
        <end position="68"/>
    </location>
</feature>
<feature type="compositionally biased region" description="Basic and acidic residues" evidence="1">
    <location>
        <begin position="220"/>
        <end position="250"/>
    </location>
</feature>
<reference evidence="2" key="1">
    <citation type="submission" date="2022-11" db="EMBL/GenBank/DDBJ databases">
        <authorList>
            <person name="Petersen C."/>
        </authorList>
    </citation>
    <scope>NUCLEOTIDE SEQUENCE</scope>
    <source>
        <strain evidence="2">IBT 30069</strain>
    </source>
</reference>
<organism evidence="2 3">
    <name type="scientific">Penicillium angulare</name>
    <dbReference type="NCBI Taxonomy" id="116970"/>
    <lineage>
        <taxon>Eukaryota</taxon>
        <taxon>Fungi</taxon>
        <taxon>Dikarya</taxon>
        <taxon>Ascomycota</taxon>
        <taxon>Pezizomycotina</taxon>
        <taxon>Eurotiomycetes</taxon>
        <taxon>Eurotiomycetidae</taxon>
        <taxon>Eurotiales</taxon>
        <taxon>Aspergillaceae</taxon>
        <taxon>Penicillium</taxon>
    </lineage>
</organism>
<evidence type="ECO:0000313" key="3">
    <source>
        <dbReference type="Proteomes" id="UP001149165"/>
    </source>
</evidence>
<feature type="compositionally biased region" description="Basic and acidic residues" evidence="1">
    <location>
        <begin position="257"/>
        <end position="281"/>
    </location>
</feature>
<dbReference type="Proteomes" id="UP001149165">
    <property type="component" value="Unassembled WGS sequence"/>
</dbReference>
<dbReference type="PANTHER" id="PTHR34117">
    <property type="entry name" value="STYLE CELL-CYCLE INHIBITOR 1"/>
    <property type="match status" value="1"/>
</dbReference>
<evidence type="ECO:0008006" key="4">
    <source>
        <dbReference type="Google" id="ProtNLM"/>
    </source>
</evidence>
<dbReference type="AlphaFoldDB" id="A0A9W9F5Q1"/>
<proteinExistence type="predicted"/>
<feature type="compositionally biased region" description="Polar residues" evidence="1">
    <location>
        <begin position="202"/>
        <end position="213"/>
    </location>
</feature>
<keyword evidence="3" id="KW-1185">Reference proteome</keyword>
<name>A0A9W9F5Q1_9EURO</name>
<evidence type="ECO:0000313" key="2">
    <source>
        <dbReference type="EMBL" id="KAJ5093994.1"/>
    </source>
</evidence>
<gene>
    <name evidence="2" type="ORF">N7456_009855</name>
</gene>
<comment type="caution">
    <text evidence="2">The sequence shown here is derived from an EMBL/GenBank/DDBJ whole genome shotgun (WGS) entry which is preliminary data.</text>
</comment>
<feature type="compositionally biased region" description="Low complexity" evidence="1">
    <location>
        <begin position="282"/>
        <end position="292"/>
    </location>
</feature>
<reference evidence="2" key="2">
    <citation type="journal article" date="2023" name="IMA Fungus">
        <title>Comparative genomic study of the Penicillium genus elucidates a diverse pangenome and 15 lateral gene transfer events.</title>
        <authorList>
            <person name="Petersen C."/>
            <person name="Sorensen T."/>
            <person name="Nielsen M.R."/>
            <person name="Sondergaard T.E."/>
            <person name="Sorensen J.L."/>
            <person name="Fitzpatrick D.A."/>
            <person name="Frisvad J.C."/>
            <person name="Nielsen K.L."/>
        </authorList>
    </citation>
    <scope>NUCLEOTIDE SEQUENCE</scope>
    <source>
        <strain evidence="2">IBT 30069</strain>
    </source>
</reference>
<feature type="compositionally biased region" description="Acidic residues" evidence="1">
    <location>
        <begin position="184"/>
        <end position="196"/>
    </location>
</feature>
<feature type="compositionally biased region" description="Basic residues" evidence="1">
    <location>
        <begin position="16"/>
        <end position="35"/>
    </location>
</feature>
<dbReference type="EMBL" id="JAPQKH010000006">
    <property type="protein sequence ID" value="KAJ5093994.1"/>
    <property type="molecule type" value="Genomic_DNA"/>
</dbReference>
<sequence length="371" mass="43544">MASPRPNSPSLEDKDRRHHRSHHEHSHSHRRRHRDHDRDRSRSPHRSDRHRSDRPHRRHHRDRDHHDRKKEETSAQPVVLPLNARQLSRRDLGVFEPMFAMYLDIQKGIFIEDLSEDEVKGRWKSFIHKWNRGELAEGWYDPATLERARQSVAERPPAVGGKRDSPDYTQNEQDMKDTSPAQEPADDDEDDEDDEYGPAFPNPNSARQMTHSGPTIPRMQDLELKRESALEDAKAGREEFRQQHRSEVRSHKAAMKNLEEEIAPRAEPGTRERQLEKRREAAASNRAFADARGGSPEAAPEADLMGSGDNDLASLKREKEQQQRKKNEREIRREEILRARTAEREERIQQYREKEEETMGWLKVLAKQRFG</sequence>
<feature type="compositionally biased region" description="Basic and acidic residues" evidence="1">
    <location>
        <begin position="314"/>
        <end position="334"/>
    </location>
</feature>
<evidence type="ECO:0000256" key="1">
    <source>
        <dbReference type="SAM" id="MobiDB-lite"/>
    </source>
</evidence>
<feature type="region of interest" description="Disordered" evidence="1">
    <location>
        <begin position="151"/>
        <end position="334"/>
    </location>
</feature>
<dbReference type="InterPro" id="IPR044688">
    <property type="entry name" value="SCI-1-like"/>
</dbReference>